<keyword evidence="2" id="KW-0813">Transport</keyword>
<dbReference type="SUPFAM" id="SSF53850">
    <property type="entry name" value="Periplasmic binding protein-like II"/>
    <property type="match status" value="1"/>
</dbReference>
<protein>
    <submittedName>
        <fullName evidence="5">Sugar ABC transporter substrate-binding protein</fullName>
    </submittedName>
</protein>
<evidence type="ECO:0000313" key="5">
    <source>
        <dbReference type="EMBL" id="KTG08429.1"/>
    </source>
</evidence>
<name>A0A0W1R5R1_9EURY</name>
<feature type="compositionally biased region" description="Gly residues" evidence="4">
    <location>
        <begin position="24"/>
        <end position="36"/>
    </location>
</feature>
<proteinExistence type="inferred from homology"/>
<accession>A0A0W1R5R1</accession>
<dbReference type="Pfam" id="PF13416">
    <property type="entry name" value="SBP_bac_8"/>
    <property type="match status" value="1"/>
</dbReference>
<sequence length="490" mass="53258">MQAAGASGVALGLAGCIQSQDGGNGGGGGNGSGGNGSAEQLDPSSVSNDVTVQWAADSRVADNSDQVVQILRDAGLPENISIDILGGSQVTDDRQNQYQTWLNSGQEEPTLLMTDSGWTIPFIVREQLQNLGQSLPSEMVSQVEDNYFGASVDTAKDPDSGDLYAIPLFPDFPTIQYRKDLVTQAGYDPEGQNWATESMTWQEFNNMIADVVSQSDDVEMGFNFQAAAYEGLSCCDFNEFITGWGGAYFGDHDNLFGPVGDRPITVNEEPILQSIRMIRTFIHGQDDEHSLEGYQKISPEAVLQWQEDPSKAPFDNGNAVALRNWPYSIVENGAEENYGENLGVMPIPYAVTPDEAQYEGTGGPSAALGGWHISMNPNSSSEQKNAAAAVIQAMMTDEFNLRMFEILGWIPPKPELLNSDRAAEVPVIGRYLEQLRVAGENAVPRPVTAVWPRESQQIYQEVNSTYAQQKSPEDAMSSLESSLEQIEQNA</sequence>
<evidence type="ECO:0000256" key="1">
    <source>
        <dbReference type="ARBA" id="ARBA00008520"/>
    </source>
</evidence>
<dbReference type="Proteomes" id="UP000054387">
    <property type="component" value="Unassembled WGS sequence"/>
</dbReference>
<keyword evidence="6" id="KW-1185">Reference proteome</keyword>
<evidence type="ECO:0000313" key="6">
    <source>
        <dbReference type="Proteomes" id="UP000054387"/>
    </source>
</evidence>
<evidence type="ECO:0000256" key="2">
    <source>
        <dbReference type="ARBA" id="ARBA00022448"/>
    </source>
</evidence>
<dbReference type="AlphaFoldDB" id="A0A0W1R5R1"/>
<dbReference type="Gene3D" id="3.40.190.10">
    <property type="entry name" value="Periplasmic binding protein-like II"/>
    <property type="match status" value="2"/>
</dbReference>
<dbReference type="EMBL" id="LOPU01000031">
    <property type="protein sequence ID" value="KTG08429.1"/>
    <property type="molecule type" value="Genomic_DNA"/>
</dbReference>
<gene>
    <name evidence="5" type="ORF">AUR64_18805</name>
</gene>
<evidence type="ECO:0000256" key="3">
    <source>
        <dbReference type="ARBA" id="ARBA00022729"/>
    </source>
</evidence>
<evidence type="ECO:0000256" key="4">
    <source>
        <dbReference type="SAM" id="MobiDB-lite"/>
    </source>
</evidence>
<comment type="caution">
    <text evidence="5">The sequence shown here is derived from an EMBL/GenBank/DDBJ whole genome shotgun (WGS) entry which is preliminary data.</text>
</comment>
<comment type="similarity">
    <text evidence="1">Belongs to the bacterial solute-binding protein 1 family.</text>
</comment>
<dbReference type="PANTHER" id="PTHR43649">
    <property type="entry name" value="ARABINOSE-BINDING PROTEIN-RELATED"/>
    <property type="match status" value="1"/>
</dbReference>
<dbReference type="InterPro" id="IPR050490">
    <property type="entry name" value="Bact_solute-bd_prot1"/>
</dbReference>
<keyword evidence="3" id="KW-0732">Signal</keyword>
<dbReference type="PANTHER" id="PTHR43649:SF34">
    <property type="entry name" value="ABC TRANSPORTER PERIPLASMIC-BINDING PROTEIN YCJN-RELATED"/>
    <property type="match status" value="1"/>
</dbReference>
<dbReference type="STRING" id="1514971.AUR64_18805"/>
<feature type="region of interest" description="Disordered" evidence="4">
    <location>
        <begin position="466"/>
        <end position="490"/>
    </location>
</feature>
<organism evidence="5 6">
    <name type="scientific">Haloprofundus marisrubri</name>
    <dbReference type="NCBI Taxonomy" id="1514971"/>
    <lineage>
        <taxon>Archaea</taxon>
        <taxon>Methanobacteriati</taxon>
        <taxon>Methanobacteriota</taxon>
        <taxon>Stenosarchaea group</taxon>
        <taxon>Halobacteria</taxon>
        <taxon>Halobacteriales</taxon>
        <taxon>Haloferacaceae</taxon>
        <taxon>Haloprofundus</taxon>
    </lineage>
</organism>
<reference evidence="5 6" key="1">
    <citation type="submission" date="2015-12" db="EMBL/GenBank/DDBJ databases">
        <title>Haloprofundus marisrubri gen. nov., sp. nov., an extremely halophilic archaeon isolated from the Discovery deep brine-seawater interface in the Red Sea.</title>
        <authorList>
            <person name="Zhang G."/>
            <person name="Stingl U."/>
            <person name="Rashid M."/>
        </authorList>
    </citation>
    <scope>NUCLEOTIDE SEQUENCE [LARGE SCALE GENOMIC DNA]</scope>
    <source>
        <strain evidence="5 6">SB9</strain>
    </source>
</reference>
<feature type="region of interest" description="Disordered" evidence="4">
    <location>
        <begin position="24"/>
        <end position="47"/>
    </location>
</feature>
<dbReference type="InterPro" id="IPR006059">
    <property type="entry name" value="SBP"/>
</dbReference>